<comment type="caution">
    <text evidence="1">The sequence shown here is derived from an EMBL/GenBank/DDBJ whole genome shotgun (WGS) entry which is preliminary data.</text>
</comment>
<sequence>MSDSGESGPPAIGITPKPVDFSSPSTAAIEFEEFSLIGPGGHASSQHVQPEHMEAFNRYLFENYNVQVNSLLGIFIVLFCGDYSPPKDELPFSIAGCIAIWKTVDDLDDGYDFWPFVDNVGPAGAEPLDPNILSDVEKGEISNEVLFYLAKNVFTECEGLSVCGHGRTLVVEFPKISAQDFAKRRKTLPRAITNLPFKLEFRNGPLELHNPPLEFRIPAPERNDSLEFHNDPPYHEMVAGWGLPEDEEQLE</sequence>
<evidence type="ECO:0000313" key="1">
    <source>
        <dbReference type="EMBL" id="CAI6097970.1"/>
    </source>
</evidence>
<name>A0AA35MJY2_9HYPO</name>
<keyword evidence="2" id="KW-1185">Reference proteome</keyword>
<evidence type="ECO:0000313" key="2">
    <source>
        <dbReference type="Proteomes" id="UP001160390"/>
    </source>
</evidence>
<dbReference type="AlphaFoldDB" id="A0AA35MJY2"/>
<protein>
    <submittedName>
        <fullName evidence="1">Uncharacterized protein</fullName>
    </submittedName>
</protein>
<accession>A0AA35MJY2</accession>
<proteinExistence type="predicted"/>
<reference evidence="1" key="1">
    <citation type="submission" date="2023-01" db="EMBL/GenBank/DDBJ databases">
        <authorList>
            <person name="Piombo E."/>
        </authorList>
    </citation>
    <scope>NUCLEOTIDE SEQUENCE</scope>
</reference>
<dbReference type="Proteomes" id="UP001160390">
    <property type="component" value="Unassembled WGS sequence"/>
</dbReference>
<dbReference type="EMBL" id="CABFNP030001297">
    <property type="protein sequence ID" value="CAI6097970.1"/>
    <property type="molecule type" value="Genomic_DNA"/>
</dbReference>
<organism evidence="1 2">
    <name type="scientific">Clonostachys chloroleuca</name>
    <dbReference type="NCBI Taxonomy" id="1926264"/>
    <lineage>
        <taxon>Eukaryota</taxon>
        <taxon>Fungi</taxon>
        <taxon>Dikarya</taxon>
        <taxon>Ascomycota</taxon>
        <taxon>Pezizomycotina</taxon>
        <taxon>Sordariomycetes</taxon>
        <taxon>Hypocreomycetidae</taxon>
        <taxon>Hypocreales</taxon>
        <taxon>Bionectriaceae</taxon>
        <taxon>Clonostachys</taxon>
    </lineage>
</organism>
<gene>
    <name evidence="1" type="ORF">CCHLO57077_00005687</name>
</gene>